<dbReference type="SUPFAM" id="SSF111331">
    <property type="entry name" value="NAD kinase/diacylglycerol kinase-like"/>
    <property type="match status" value="1"/>
</dbReference>
<dbReference type="PROSITE" id="PS50146">
    <property type="entry name" value="DAGK"/>
    <property type="match status" value="1"/>
</dbReference>
<dbReference type="PANTHER" id="PTHR12358:SF106">
    <property type="entry name" value="LIPID KINASE YEGS"/>
    <property type="match status" value="1"/>
</dbReference>
<evidence type="ECO:0000256" key="7">
    <source>
        <dbReference type="ARBA" id="ARBA00022840"/>
    </source>
</evidence>
<dbReference type="GO" id="GO:0005886">
    <property type="term" value="C:plasma membrane"/>
    <property type="evidence" value="ECO:0007669"/>
    <property type="project" value="TreeGrafter"/>
</dbReference>
<dbReference type="InterPro" id="IPR045540">
    <property type="entry name" value="YegS/DAGK_C"/>
</dbReference>
<feature type="domain" description="DAGKc" evidence="12">
    <location>
        <begin position="5"/>
        <end position="137"/>
    </location>
</feature>
<dbReference type="EMBL" id="AP019822">
    <property type="protein sequence ID" value="BBM36893.1"/>
    <property type="molecule type" value="Genomic_DNA"/>
</dbReference>
<keyword evidence="6 13" id="KW-0418">Kinase</keyword>
<dbReference type="NCBIfam" id="TIGR00147">
    <property type="entry name" value="YegS/Rv2252/BmrU family lipid kinase"/>
    <property type="match status" value="1"/>
</dbReference>
<sequence length="303" mass="33661">MSDKNVLKKALLVYNPKSGNADMILNNFDLIASMLLEKGITLTLYSIREKYDILTEILKKEKYDILILSGGDGILSRSLSLLYKENIDFPDVAIFPTGTSNDLAKSLDLGENIEKWLDNIIHGTAKPVDFGLINEKTIFLSSYAGGLFTKISYNTDKNLKKVIGKAAYHITGLGELTNIKKFDLNITLDNGESISEKAILYMILNGKSVGGFDGVIDNADVSDGLMNIIIVKNIENPFDIPQILFDLINSNLINNDYVRTLTAKRCIIEKVNEEIGVSIDGEEGVNEQVEVKFIGNKLKIFRK</sequence>
<keyword evidence="9" id="KW-0443">Lipid metabolism</keyword>
<evidence type="ECO:0000259" key="12">
    <source>
        <dbReference type="PROSITE" id="PS50146"/>
    </source>
</evidence>
<organism evidence="13 14">
    <name type="scientific">Pseudoleptotrichia goodfellowii</name>
    <dbReference type="NCBI Taxonomy" id="157692"/>
    <lineage>
        <taxon>Bacteria</taxon>
        <taxon>Fusobacteriati</taxon>
        <taxon>Fusobacteriota</taxon>
        <taxon>Fusobacteriia</taxon>
        <taxon>Fusobacteriales</taxon>
        <taxon>Leptotrichiaceae</taxon>
        <taxon>Pseudoleptotrichia</taxon>
    </lineage>
</organism>
<dbReference type="Pfam" id="PF00781">
    <property type="entry name" value="DAGK_cat"/>
    <property type="match status" value="1"/>
</dbReference>
<dbReference type="InterPro" id="IPR001206">
    <property type="entry name" value="Diacylglycerol_kinase_cat_dom"/>
</dbReference>
<keyword evidence="3" id="KW-0808">Transferase</keyword>
<dbReference type="KEGG" id="lgo:JCM16774_1839"/>
<keyword evidence="4" id="KW-0479">Metal-binding</keyword>
<evidence type="ECO:0000256" key="8">
    <source>
        <dbReference type="ARBA" id="ARBA00022842"/>
    </source>
</evidence>
<dbReference type="AlphaFoldDB" id="A0A510JG14"/>
<gene>
    <name evidence="13" type="ORF">JCM16774_1839</name>
</gene>
<proteinExistence type="predicted"/>
<dbReference type="STRING" id="714315.GCA_000516535_01846"/>
<evidence type="ECO:0000256" key="2">
    <source>
        <dbReference type="ARBA" id="ARBA00022516"/>
    </source>
</evidence>
<evidence type="ECO:0000313" key="14">
    <source>
        <dbReference type="Proteomes" id="UP000321606"/>
    </source>
</evidence>
<dbReference type="GO" id="GO:0008654">
    <property type="term" value="P:phospholipid biosynthetic process"/>
    <property type="evidence" value="ECO:0007669"/>
    <property type="project" value="UniProtKB-KW"/>
</dbReference>
<evidence type="ECO:0000256" key="5">
    <source>
        <dbReference type="ARBA" id="ARBA00022741"/>
    </source>
</evidence>
<keyword evidence="7" id="KW-0067">ATP-binding</keyword>
<reference evidence="13 14" key="1">
    <citation type="submission" date="2019-07" db="EMBL/GenBank/DDBJ databases">
        <title>Complete Genome Sequence of Leptotrichia goodfellowii Strain JCM 16774.</title>
        <authorList>
            <person name="Watanabe S."/>
            <person name="Cui L."/>
        </authorList>
    </citation>
    <scope>NUCLEOTIDE SEQUENCE [LARGE SCALE GENOMIC DNA]</scope>
    <source>
        <strain evidence="13 14">JCM16774</strain>
    </source>
</reference>
<dbReference type="GO" id="GO:0005524">
    <property type="term" value="F:ATP binding"/>
    <property type="evidence" value="ECO:0007669"/>
    <property type="project" value="UniProtKB-KW"/>
</dbReference>
<dbReference type="PANTHER" id="PTHR12358">
    <property type="entry name" value="SPHINGOSINE KINASE"/>
    <property type="match status" value="1"/>
</dbReference>
<dbReference type="Gene3D" id="2.60.200.40">
    <property type="match status" value="1"/>
</dbReference>
<evidence type="ECO:0000256" key="10">
    <source>
        <dbReference type="ARBA" id="ARBA00023209"/>
    </source>
</evidence>
<dbReference type="SMART" id="SM00046">
    <property type="entry name" value="DAGKc"/>
    <property type="match status" value="1"/>
</dbReference>
<dbReference type="InterPro" id="IPR016064">
    <property type="entry name" value="NAD/diacylglycerol_kinase_sf"/>
</dbReference>
<evidence type="ECO:0000313" key="13">
    <source>
        <dbReference type="EMBL" id="BBM36893.1"/>
    </source>
</evidence>
<comment type="cofactor">
    <cofactor evidence="1">
        <name>Mg(2+)</name>
        <dbReference type="ChEBI" id="CHEBI:18420"/>
    </cofactor>
</comment>
<keyword evidence="8" id="KW-0460">Magnesium</keyword>
<protein>
    <submittedName>
        <fullName evidence="13">Diacylglycerol kinase</fullName>
    </submittedName>
</protein>
<evidence type="ECO:0000256" key="9">
    <source>
        <dbReference type="ARBA" id="ARBA00023098"/>
    </source>
</evidence>
<dbReference type="InterPro" id="IPR005218">
    <property type="entry name" value="Diacylglycerol/lipid_kinase"/>
</dbReference>
<dbReference type="Gene3D" id="3.40.50.10330">
    <property type="entry name" value="Probable inorganic polyphosphate/atp-NAD kinase, domain 1"/>
    <property type="match status" value="1"/>
</dbReference>
<evidence type="ECO:0000256" key="11">
    <source>
        <dbReference type="ARBA" id="ARBA00023264"/>
    </source>
</evidence>
<evidence type="ECO:0000256" key="4">
    <source>
        <dbReference type="ARBA" id="ARBA00022723"/>
    </source>
</evidence>
<dbReference type="OrthoDB" id="142078at2"/>
<dbReference type="GO" id="GO:0046872">
    <property type="term" value="F:metal ion binding"/>
    <property type="evidence" value="ECO:0007669"/>
    <property type="project" value="UniProtKB-KW"/>
</dbReference>
<dbReference type="RefSeq" id="WP_051411782.1">
    <property type="nucleotide sequence ID" value="NZ_AP019822.1"/>
</dbReference>
<accession>A0A510JG14</accession>
<evidence type="ECO:0000256" key="3">
    <source>
        <dbReference type="ARBA" id="ARBA00022679"/>
    </source>
</evidence>
<dbReference type="InterPro" id="IPR050187">
    <property type="entry name" value="Lipid_Phosphate_FormReg"/>
</dbReference>
<keyword evidence="2" id="KW-0444">Lipid biosynthesis</keyword>
<dbReference type="Pfam" id="PF19279">
    <property type="entry name" value="YegS_C"/>
    <property type="match status" value="1"/>
</dbReference>
<dbReference type="GO" id="GO:0004143">
    <property type="term" value="F:ATP-dependent diacylglycerol kinase activity"/>
    <property type="evidence" value="ECO:0007669"/>
    <property type="project" value="TreeGrafter"/>
</dbReference>
<keyword evidence="5" id="KW-0547">Nucleotide-binding</keyword>
<keyword evidence="11" id="KW-1208">Phospholipid metabolism</keyword>
<evidence type="ECO:0000256" key="1">
    <source>
        <dbReference type="ARBA" id="ARBA00001946"/>
    </source>
</evidence>
<evidence type="ECO:0000256" key="6">
    <source>
        <dbReference type="ARBA" id="ARBA00022777"/>
    </source>
</evidence>
<dbReference type="Proteomes" id="UP000321606">
    <property type="component" value="Chromosome"/>
</dbReference>
<dbReference type="InterPro" id="IPR017438">
    <property type="entry name" value="ATP-NAD_kinase_N"/>
</dbReference>
<name>A0A510JG14_9FUSO</name>
<keyword evidence="10" id="KW-0594">Phospholipid biosynthesis</keyword>